<dbReference type="AlphaFoldDB" id="X1JS98"/>
<evidence type="ECO:0000256" key="5">
    <source>
        <dbReference type="ARBA" id="ARBA00022723"/>
    </source>
</evidence>
<organism evidence="10">
    <name type="scientific">marine sediment metagenome</name>
    <dbReference type="NCBI Taxonomy" id="412755"/>
    <lineage>
        <taxon>unclassified sequences</taxon>
        <taxon>metagenomes</taxon>
        <taxon>ecological metagenomes</taxon>
    </lineage>
</organism>
<evidence type="ECO:0000259" key="9">
    <source>
        <dbReference type="PROSITE" id="PS51669"/>
    </source>
</evidence>
<dbReference type="SMART" id="SM00926">
    <property type="entry name" value="Molybdop_Fe4S4"/>
    <property type="match status" value="1"/>
</dbReference>
<keyword evidence="5" id="KW-0479">Metal-binding</keyword>
<feature type="domain" description="4Fe-4S Mo/W bis-MGD-type" evidence="9">
    <location>
        <begin position="37"/>
        <end position="93"/>
    </location>
</feature>
<dbReference type="InterPro" id="IPR006963">
    <property type="entry name" value="Mopterin_OxRdtase_4Fe-4S_dom"/>
</dbReference>
<name>X1JS98_9ZZZZ</name>
<dbReference type="PROSITE" id="PS51669">
    <property type="entry name" value="4FE4S_MOW_BIS_MGD"/>
    <property type="match status" value="1"/>
</dbReference>
<dbReference type="GO" id="GO:0030313">
    <property type="term" value="C:cell envelope"/>
    <property type="evidence" value="ECO:0007669"/>
    <property type="project" value="UniProtKB-SubCell"/>
</dbReference>
<evidence type="ECO:0000256" key="3">
    <source>
        <dbReference type="ARBA" id="ARBA00010312"/>
    </source>
</evidence>
<dbReference type="GO" id="GO:0046872">
    <property type="term" value="F:metal ion binding"/>
    <property type="evidence" value="ECO:0007669"/>
    <property type="project" value="UniProtKB-KW"/>
</dbReference>
<keyword evidence="7" id="KW-0408">Iron</keyword>
<reference evidence="10" key="1">
    <citation type="journal article" date="2014" name="Front. Microbiol.">
        <title>High frequency of phylogenetically diverse reductive dehalogenase-homologous genes in deep subseafloor sedimentary metagenomes.</title>
        <authorList>
            <person name="Kawai M."/>
            <person name="Futagami T."/>
            <person name="Toyoda A."/>
            <person name="Takaki Y."/>
            <person name="Nishi S."/>
            <person name="Hori S."/>
            <person name="Arai W."/>
            <person name="Tsubouchi T."/>
            <person name="Morono Y."/>
            <person name="Uchiyama I."/>
            <person name="Ito T."/>
            <person name="Fujiyama A."/>
            <person name="Inagaki F."/>
            <person name="Takami H."/>
        </authorList>
    </citation>
    <scope>NUCLEOTIDE SEQUENCE</scope>
    <source>
        <strain evidence="10">Expedition CK06-06</strain>
    </source>
</reference>
<evidence type="ECO:0000313" key="10">
    <source>
        <dbReference type="EMBL" id="GAH84310.1"/>
    </source>
</evidence>
<comment type="similarity">
    <text evidence="3">Belongs to the prokaryotic molybdopterin-containing oxidoreductase family.</text>
</comment>
<dbReference type="InterPro" id="IPR006656">
    <property type="entry name" value="Mopterin_OxRdtase"/>
</dbReference>
<evidence type="ECO:0000256" key="6">
    <source>
        <dbReference type="ARBA" id="ARBA00023002"/>
    </source>
</evidence>
<dbReference type="EMBL" id="BARU01042380">
    <property type="protein sequence ID" value="GAH84310.1"/>
    <property type="molecule type" value="Genomic_DNA"/>
</dbReference>
<dbReference type="Gene3D" id="2.20.25.90">
    <property type="entry name" value="ADC-like domains"/>
    <property type="match status" value="1"/>
</dbReference>
<accession>X1JS98</accession>
<evidence type="ECO:0000256" key="7">
    <source>
        <dbReference type="ARBA" id="ARBA00023004"/>
    </source>
</evidence>
<comment type="caution">
    <text evidence="10">The sequence shown here is derived from an EMBL/GenBank/DDBJ whole genome shotgun (WGS) entry which is preliminary data.</text>
</comment>
<feature type="non-terminal residue" evidence="10">
    <location>
        <position position="147"/>
    </location>
</feature>
<dbReference type="PANTHER" id="PTHR43598:SF5">
    <property type="entry name" value="DMSO REDUCTASE CHAIN A"/>
    <property type="match status" value="1"/>
</dbReference>
<evidence type="ECO:0000256" key="8">
    <source>
        <dbReference type="ARBA" id="ARBA00023014"/>
    </source>
</evidence>
<dbReference type="Pfam" id="PF00384">
    <property type="entry name" value="Molybdopterin"/>
    <property type="match status" value="1"/>
</dbReference>
<evidence type="ECO:0000256" key="4">
    <source>
        <dbReference type="ARBA" id="ARBA00022485"/>
    </source>
</evidence>
<keyword evidence="8" id="KW-0411">Iron-sulfur</keyword>
<dbReference type="SUPFAM" id="SSF53706">
    <property type="entry name" value="Formate dehydrogenase/DMSO reductase, domains 1-3"/>
    <property type="match status" value="1"/>
</dbReference>
<keyword evidence="6" id="KW-0560">Oxidoreductase</keyword>
<sequence>MKTSIAWFTGTAAGLASLQGQTSIEKTGVSRTSLKSLRAIPTTCEQCPAGCGIIAYLNGERLVQLLGNPDHPNNQGGICAKGIAGLNLVNDPERLLYPLKRKGPRGNGQWTKITWDEVYSTLAARIKEMIRGGRIRELVFDKGHDDP</sequence>
<gene>
    <name evidence="10" type="ORF">S03H2_65132</name>
</gene>
<dbReference type="GO" id="GO:0016491">
    <property type="term" value="F:oxidoreductase activity"/>
    <property type="evidence" value="ECO:0007669"/>
    <property type="project" value="UniProtKB-KW"/>
</dbReference>
<proteinExistence type="inferred from homology"/>
<protein>
    <recommendedName>
        <fullName evidence="9">4Fe-4S Mo/W bis-MGD-type domain-containing protein</fullName>
    </recommendedName>
</protein>
<dbReference type="PANTHER" id="PTHR43598">
    <property type="entry name" value="TUNGSTEN-CONTAINING FORMYLMETHANOFURAN DEHYDROGENASE 2 SUBUNIT B"/>
    <property type="match status" value="1"/>
</dbReference>
<comment type="subcellular location">
    <subcellularLocation>
        <location evidence="2">Cell envelope</location>
    </subcellularLocation>
</comment>
<dbReference type="Pfam" id="PF04879">
    <property type="entry name" value="Molybdop_Fe4S4"/>
    <property type="match status" value="1"/>
</dbReference>
<evidence type="ECO:0000256" key="2">
    <source>
        <dbReference type="ARBA" id="ARBA00004196"/>
    </source>
</evidence>
<dbReference type="GO" id="GO:0051539">
    <property type="term" value="F:4 iron, 4 sulfur cluster binding"/>
    <property type="evidence" value="ECO:0007669"/>
    <property type="project" value="UniProtKB-KW"/>
</dbReference>
<dbReference type="Gene3D" id="3.40.50.740">
    <property type="match status" value="1"/>
</dbReference>
<evidence type="ECO:0000256" key="1">
    <source>
        <dbReference type="ARBA" id="ARBA00001966"/>
    </source>
</evidence>
<keyword evidence="4" id="KW-0004">4Fe-4S</keyword>
<comment type="cofactor">
    <cofactor evidence="1">
        <name>[4Fe-4S] cluster</name>
        <dbReference type="ChEBI" id="CHEBI:49883"/>
    </cofactor>
</comment>